<dbReference type="EMBL" id="JACHJT010000003">
    <property type="protein sequence ID" value="MBB4935645.1"/>
    <property type="molecule type" value="Genomic_DNA"/>
</dbReference>
<feature type="compositionally biased region" description="Polar residues" evidence="1">
    <location>
        <begin position="68"/>
        <end position="78"/>
    </location>
</feature>
<keyword evidence="3" id="KW-1185">Reference proteome</keyword>
<sequence>MSAGDLGAAAYALAHEPHSQTAREHGGDGHTLTEHLLYMVLDELRIANWQRSKDGQKNRRKPKRVSPLAQSESKQYGDTSDRDPSEVAALLDRYGPKSTSE</sequence>
<accession>A0A7W7RP93</accession>
<comment type="caution">
    <text evidence="2">The sequence shown here is derived from an EMBL/GenBank/DDBJ whole genome shotgun (WGS) entry which is preliminary data.</text>
</comment>
<name>A0A7W7RP93_9ACTN</name>
<evidence type="ECO:0000313" key="3">
    <source>
        <dbReference type="Proteomes" id="UP000523007"/>
    </source>
</evidence>
<evidence type="ECO:0000313" key="2">
    <source>
        <dbReference type="EMBL" id="MBB4935645.1"/>
    </source>
</evidence>
<reference evidence="2 3" key="1">
    <citation type="submission" date="2020-08" db="EMBL/GenBank/DDBJ databases">
        <title>Sequencing the genomes of 1000 actinobacteria strains.</title>
        <authorList>
            <person name="Klenk H.-P."/>
        </authorList>
    </citation>
    <scope>NUCLEOTIDE SEQUENCE [LARGE SCALE GENOMIC DNA]</scope>
    <source>
        <strain evidence="2 3">DSM 102030</strain>
    </source>
</reference>
<dbReference type="InterPro" id="IPR035286">
    <property type="entry name" value="DUF5361"/>
</dbReference>
<gene>
    <name evidence="2" type="ORF">F4561_006554</name>
</gene>
<dbReference type="AlphaFoldDB" id="A0A7W7RP93"/>
<feature type="compositionally biased region" description="Basic and acidic residues" evidence="1">
    <location>
        <begin position="15"/>
        <end position="29"/>
    </location>
</feature>
<feature type="compositionally biased region" description="Low complexity" evidence="1">
    <location>
        <begin position="1"/>
        <end position="14"/>
    </location>
</feature>
<feature type="region of interest" description="Disordered" evidence="1">
    <location>
        <begin position="1"/>
        <end position="29"/>
    </location>
</feature>
<evidence type="ECO:0000256" key="1">
    <source>
        <dbReference type="SAM" id="MobiDB-lite"/>
    </source>
</evidence>
<proteinExistence type="predicted"/>
<dbReference type="RefSeq" id="WP_184585416.1">
    <property type="nucleotide sequence ID" value="NZ_JACHJT010000003.1"/>
</dbReference>
<dbReference type="Pfam" id="PF17318">
    <property type="entry name" value="DUF5361"/>
    <property type="match status" value="1"/>
</dbReference>
<organism evidence="2 3">
    <name type="scientific">Lipingzhangella halophila</name>
    <dbReference type="NCBI Taxonomy" id="1783352"/>
    <lineage>
        <taxon>Bacteria</taxon>
        <taxon>Bacillati</taxon>
        <taxon>Actinomycetota</taxon>
        <taxon>Actinomycetes</taxon>
        <taxon>Streptosporangiales</taxon>
        <taxon>Nocardiopsidaceae</taxon>
        <taxon>Lipingzhangella</taxon>
    </lineage>
</organism>
<feature type="region of interest" description="Disordered" evidence="1">
    <location>
        <begin position="49"/>
        <end position="101"/>
    </location>
</feature>
<protein>
    <submittedName>
        <fullName evidence="2">Uncharacterized protein</fullName>
    </submittedName>
</protein>
<dbReference type="Proteomes" id="UP000523007">
    <property type="component" value="Unassembled WGS sequence"/>
</dbReference>